<feature type="non-terminal residue" evidence="1">
    <location>
        <position position="242"/>
    </location>
</feature>
<proteinExistence type="predicted"/>
<accession>A0A6G3WHX9</accession>
<sequence length="242" mass="26223">HFGCPQDIEWCLVDDGFRIVQSRPVTTLFPLPALADGDSDNHVYVSVGHQQMMTDAMKPLGFSMWQLTAMVPMVEAGGRLFVDVTRRLASPASRDGLLDVLGKGDPLVRDALETVLGQGGFVPSLPDVVPDGPPSTGAPAPIETDPAVVTELIERSRTSIAALERDIRAKEGPALFDFLLEAFEEHKRVLGDPLSMQAIMAGMDATWWLNDMLWQWLGEKNAADTLTLSAPANITSEMGLAL</sequence>
<reference evidence="1" key="1">
    <citation type="submission" date="2020-01" db="EMBL/GenBank/DDBJ databases">
        <title>Insect and environment-associated Actinomycetes.</title>
        <authorList>
            <person name="Currrie C."/>
            <person name="Chevrette M."/>
            <person name="Carlson C."/>
            <person name="Stubbendieck R."/>
            <person name="Wendt-Pienkowski E."/>
        </authorList>
    </citation>
    <scope>NUCLEOTIDE SEQUENCE</scope>
    <source>
        <strain evidence="1">SID7499</strain>
    </source>
</reference>
<feature type="non-terminal residue" evidence="1">
    <location>
        <position position="1"/>
    </location>
</feature>
<name>A0A6G3WHX9_9ACTN</name>
<dbReference type="EMBL" id="JAAGMN010000069">
    <property type="protein sequence ID" value="NEE05064.1"/>
    <property type="molecule type" value="Genomic_DNA"/>
</dbReference>
<gene>
    <name evidence="1" type="ORF">G3M58_01285</name>
</gene>
<dbReference type="PANTHER" id="PTHR43615">
    <property type="entry name" value="PHOSPHOENOLPYRUVATE SYNTHASE-RELATED"/>
    <property type="match status" value="1"/>
</dbReference>
<evidence type="ECO:0000313" key="1">
    <source>
        <dbReference type="EMBL" id="NEE05064.1"/>
    </source>
</evidence>
<comment type="caution">
    <text evidence="1">The sequence shown here is derived from an EMBL/GenBank/DDBJ whole genome shotgun (WGS) entry which is preliminary data.</text>
</comment>
<dbReference type="InterPro" id="IPR051549">
    <property type="entry name" value="PEP_Utilizing_Enz"/>
</dbReference>
<organism evidence="1">
    <name type="scientific">Streptomyces sp. SID7499</name>
    <dbReference type="NCBI Taxonomy" id="2706086"/>
    <lineage>
        <taxon>Bacteria</taxon>
        <taxon>Bacillati</taxon>
        <taxon>Actinomycetota</taxon>
        <taxon>Actinomycetes</taxon>
        <taxon>Kitasatosporales</taxon>
        <taxon>Streptomycetaceae</taxon>
        <taxon>Streptomyces</taxon>
    </lineage>
</organism>
<dbReference type="PANTHER" id="PTHR43615:SF1">
    <property type="entry name" value="PPDK_N DOMAIN-CONTAINING PROTEIN"/>
    <property type="match status" value="1"/>
</dbReference>
<dbReference type="Gene3D" id="3.30.470.20">
    <property type="entry name" value="ATP-grasp fold, B domain"/>
    <property type="match status" value="1"/>
</dbReference>
<dbReference type="AlphaFoldDB" id="A0A6G3WHX9"/>
<protein>
    <submittedName>
        <fullName evidence="1">Phosphoenolpyruvate synthase</fullName>
    </submittedName>
</protein>
<keyword evidence="1" id="KW-0670">Pyruvate</keyword>
<dbReference type="SUPFAM" id="SSF56059">
    <property type="entry name" value="Glutathione synthetase ATP-binding domain-like"/>
    <property type="match status" value="1"/>
</dbReference>